<name>A0A3N2CXK2_9ACTN</name>
<keyword evidence="2" id="KW-1185">Reference proteome</keyword>
<dbReference type="InterPro" id="IPR002918">
    <property type="entry name" value="Lipase_EstA/Esterase_EstB"/>
</dbReference>
<dbReference type="EMBL" id="RKHO01000001">
    <property type="protein sequence ID" value="ROR92267.1"/>
    <property type="molecule type" value="Genomic_DNA"/>
</dbReference>
<dbReference type="SUPFAM" id="SSF53474">
    <property type="entry name" value="alpha/beta-Hydrolases"/>
    <property type="match status" value="1"/>
</dbReference>
<evidence type="ECO:0000313" key="2">
    <source>
        <dbReference type="Proteomes" id="UP000281738"/>
    </source>
</evidence>
<keyword evidence="1" id="KW-0378">Hydrolase</keyword>
<proteinExistence type="predicted"/>
<gene>
    <name evidence="1" type="ORF">EDD33_3154</name>
</gene>
<dbReference type="GO" id="GO:0016787">
    <property type="term" value="F:hydrolase activity"/>
    <property type="evidence" value="ECO:0007669"/>
    <property type="project" value="UniProtKB-KW"/>
</dbReference>
<dbReference type="Pfam" id="PF01674">
    <property type="entry name" value="Lipase_2"/>
    <property type="match status" value="1"/>
</dbReference>
<protein>
    <submittedName>
        <fullName evidence="1">Triacylglycerol esterase/lipase EstA (Alpha/beta hydrolase family)</fullName>
    </submittedName>
</protein>
<dbReference type="PANTHER" id="PTHR37574">
    <property type="entry name" value="LIPASE B"/>
    <property type="match status" value="1"/>
</dbReference>
<organism evidence="1 2">
    <name type="scientific">Nocardioides aurantiacus</name>
    <dbReference type="NCBI Taxonomy" id="86796"/>
    <lineage>
        <taxon>Bacteria</taxon>
        <taxon>Bacillati</taxon>
        <taxon>Actinomycetota</taxon>
        <taxon>Actinomycetes</taxon>
        <taxon>Propionibacteriales</taxon>
        <taxon>Nocardioidaceae</taxon>
        <taxon>Nocardioides</taxon>
    </lineage>
</organism>
<evidence type="ECO:0000313" key="1">
    <source>
        <dbReference type="EMBL" id="ROR92267.1"/>
    </source>
</evidence>
<reference evidence="1 2" key="1">
    <citation type="submission" date="2018-11" db="EMBL/GenBank/DDBJ databases">
        <title>Sequencing the genomes of 1000 actinobacteria strains.</title>
        <authorList>
            <person name="Klenk H.-P."/>
        </authorList>
    </citation>
    <scope>NUCLEOTIDE SEQUENCE [LARGE SCALE GENOMIC DNA]</scope>
    <source>
        <strain evidence="1 2">DSM 12652</strain>
    </source>
</reference>
<dbReference type="RefSeq" id="WP_246003547.1">
    <property type="nucleotide sequence ID" value="NZ_RKHO01000001.1"/>
</dbReference>
<sequence length="278" mass="28942">MRRPSDPSRAVRGLLVVAVALAGMLVVPPAAPATAAAPTALPVRVAAVNDWSCRPTAARPTPVVVVHGTFGDGATLLRRLRGSLLAAGYCVFSIDYGRRATAPIEGSAAELRDVVDRVLAATGARKVSLVGHSQGGMMPRYYLRFLGGAAKVDDLVGLAPSNHGTRTPLLLAPGLSVLCPACRQQAAGSAFLQRLNAGDETPGPVSYTTVVTRLDEVVVPYTSGFLDGATNVVVQQKCRVHLPGHLLLPSDGVAVRVVLHALARRGPASPTYRPSCLP</sequence>
<dbReference type="Proteomes" id="UP000281738">
    <property type="component" value="Unassembled WGS sequence"/>
</dbReference>
<dbReference type="Gene3D" id="3.40.50.1820">
    <property type="entry name" value="alpha/beta hydrolase"/>
    <property type="match status" value="1"/>
</dbReference>
<dbReference type="PANTHER" id="PTHR37574:SF1">
    <property type="entry name" value="LIPASE B"/>
    <property type="match status" value="1"/>
</dbReference>
<comment type="caution">
    <text evidence="1">The sequence shown here is derived from an EMBL/GenBank/DDBJ whole genome shotgun (WGS) entry which is preliminary data.</text>
</comment>
<dbReference type="GO" id="GO:0016042">
    <property type="term" value="P:lipid catabolic process"/>
    <property type="evidence" value="ECO:0007669"/>
    <property type="project" value="InterPro"/>
</dbReference>
<dbReference type="InterPro" id="IPR053228">
    <property type="entry name" value="Stereospecific_Lipase"/>
</dbReference>
<dbReference type="AlphaFoldDB" id="A0A3N2CXK2"/>
<dbReference type="InterPro" id="IPR029058">
    <property type="entry name" value="AB_hydrolase_fold"/>
</dbReference>
<accession>A0A3N2CXK2</accession>